<organism evidence="1 2">
    <name type="scientific">Granulicella mallensis (strain ATCC BAA-1857 / DSM 23137 / MP5ACTX8)</name>
    <dbReference type="NCBI Taxonomy" id="682795"/>
    <lineage>
        <taxon>Bacteria</taxon>
        <taxon>Pseudomonadati</taxon>
        <taxon>Acidobacteriota</taxon>
        <taxon>Terriglobia</taxon>
        <taxon>Terriglobales</taxon>
        <taxon>Acidobacteriaceae</taxon>
        <taxon>Granulicella</taxon>
    </lineage>
</organism>
<name>G8P0G0_GRAMM</name>
<sequence precursor="true">MTNKLYLFAPRGRRTTRACFRSLAKSMLTYAVVCGFYSQSPVWASEKPPLPMQTPTAQSVGTSTNLKSAAQVLLSHFEELKKHKKDWITEDDLQSLVESPDPVVREAVRFFAVSPIDRELCGEAQGMTKAGLARCIPVAGSAGLEETLLRLGHATGDVKDEAQRKFYATLLRDPGVPAVVRAQIVARLSEKDMLAIVGHPNTQGNAKDVADETAAFLFLAKMSWLGTAEAEAVAAYKVPYVMLRGDKDHSASFWDGHQVHLSEKMLTGGTGVVSDQTLVKHIGTFAHESGHAIFGFSGLSKTVGDDIARRHLENGVGVIINEAVAGIMQNRAHVAELGYGADKGSDANLSVAHDVEKNIANDQTDYARRYHVNTAVARSQMDDIRKVLANSVVPYFQSKFGLLGDPQLTLTLPDPQR</sequence>
<dbReference type="AlphaFoldDB" id="G8P0G0"/>
<reference evidence="1 2" key="1">
    <citation type="submission" date="2011-11" db="EMBL/GenBank/DDBJ databases">
        <title>Complete sequence of Granulicella mallensis MP5ACTX8.</title>
        <authorList>
            <consortium name="US DOE Joint Genome Institute"/>
            <person name="Lucas S."/>
            <person name="Copeland A."/>
            <person name="Lapidus A."/>
            <person name="Cheng J.-F."/>
            <person name="Goodwin L."/>
            <person name="Pitluck S."/>
            <person name="Peters L."/>
            <person name="Lu M."/>
            <person name="Detter J.C."/>
            <person name="Han C."/>
            <person name="Tapia R."/>
            <person name="Land M."/>
            <person name="Hauser L."/>
            <person name="Kyrpides N."/>
            <person name="Ivanova N."/>
            <person name="Mikhailova N."/>
            <person name="Pagani I."/>
            <person name="Rawat S."/>
            <person name="Mannisto M."/>
            <person name="Haggblom M."/>
            <person name="Woyke T."/>
        </authorList>
    </citation>
    <scope>NUCLEOTIDE SEQUENCE [LARGE SCALE GENOMIC DNA]</scope>
    <source>
        <strain evidence="2">ATCC BAA-1857 / DSM 23137 / MP5ACTX8</strain>
    </source>
</reference>
<protein>
    <submittedName>
        <fullName evidence="1">Uncharacterized protein</fullName>
    </submittedName>
</protein>
<evidence type="ECO:0000313" key="2">
    <source>
        <dbReference type="Proteomes" id="UP000007113"/>
    </source>
</evidence>
<dbReference type="EMBL" id="CP003130">
    <property type="protein sequence ID" value="AEU38048.1"/>
    <property type="molecule type" value="Genomic_DNA"/>
</dbReference>
<accession>G8P0G0</accession>
<dbReference type="KEGG" id="gma:AciX8_3764"/>
<gene>
    <name evidence="1" type="ordered locus">AciX8_3764</name>
</gene>
<proteinExistence type="predicted"/>
<keyword evidence="2" id="KW-1185">Reference proteome</keyword>
<evidence type="ECO:0000313" key="1">
    <source>
        <dbReference type="EMBL" id="AEU38048.1"/>
    </source>
</evidence>
<dbReference type="Proteomes" id="UP000007113">
    <property type="component" value="Chromosome"/>
</dbReference>
<dbReference type="HOGENOM" id="CLU_658511_0_0_0"/>